<evidence type="ECO:0000259" key="1">
    <source>
        <dbReference type="PROSITE" id="PS50851"/>
    </source>
</evidence>
<dbReference type="GO" id="GO:0006935">
    <property type="term" value="P:chemotaxis"/>
    <property type="evidence" value="ECO:0007669"/>
    <property type="project" value="InterPro"/>
</dbReference>
<dbReference type="RefSeq" id="WP_133629068.1">
    <property type="nucleotide sequence ID" value="NZ_SOAZ01000026.1"/>
</dbReference>
<dbReference type="OrthoDB" id="9794382at2"/>
<dbReference type="PANTHER" id="PTHR22617:SF23">
    <property type="entry name" value="CHEMOTAXIS PROTEIN CHEW"/>
    <property type="match status" value="1"/>
</dbReference>
<comment type="caution">
    <text evidence="2">The sequence shown here is derived from an EMBL/GenBank/DDBJ whole genome shotgun (WGS) entry which is preliminary data.</text>
</comment>
<keyword evidence="3" id="KW-1185">Reference proteome</keyword>
<dbReference type="Gene3D" id="2.40.50.180">
    <property type="entry name" value="CheA-289, Domain 4"/>
    <property type="match status" value="1"/>
</dbReference>
<evidence type="ECO:0000313" key="2">
    <source>
        <dbReference type="EMBL" id="TDT50628.1"/>
    </source>
</evidence>
<dbReference type="Pfam" id="PF01584">
    <property type="entry name" value="CheW"/>
    <property type="match status" value="1"/>
</dbReference>
<evidence type="ECO:0000313" key="3">
    <source>
        <dbReference type="Proteomes" id="UP000295325"/>
    </source>
</evidence>
<dbReference type="InterPro" id="IPR039315">
    <property type="entry name" value="CheW"/>
</dbReference>
<dbReference type="PROSITE" id="PS50851">
    <property type="entry name" value="CHEW"/>
    <property type="match status" value="1"/>
</dbReference>
<dbReference type="GO" id="GO:0007165">
    <property type="term" value="P:signal transduction"/>
    <property type="evidence" value="ECO:0007669"/>
    <property type="project" value="InterPro"/>
</dbReference>
<dbReference type="SUPFAM" id="SSF50341">
    <property type="entry name" value="CheW-like"/>
    <property type="match status" value="1"/>
</dbReference>
<sequence>MQVIVFTLGNEKYALDTKLVHGIEKVMSITRVPTAPYYIKGLVNLRGNIISILDLKAYLNIEYVKEEENIIIVEIDDERIGLLVDNVHEVVDIQNDMIERISESSGYIKGVINFKDYIVTLLEGEMLLNS</sequence>
<dbReference type="InterPro" id="IPR036061">
    <property type="entry name" value="CheW-like_dom_sf"/>
</dbReference>
<reference evidence="2 3" key="1">
    <citation type="submission" date="2019-03" db="EMBL/GenBank/DDBJ databases">
        <title>Genomic Encyclopedia of Type Strains, Phase IV (KMG-IV): sequencing the most valuable type-strain genomes for metagenomic binning, comparative biology and taxonomic classification.</title>
        <authorList>
            <person name="Goeker M."/>
        </authorList>
    </citation>
    <scope>NUCLEOTIDE SEQUENCE [LARGE SCALE GENOMIC DNA]</scope>
    <source>
        <strain evidence="2 3">DSM 24455</strain>
    </source>
</reference>
<name>A0A4R7KA18_9CLOT</name>
<gene>
    <name evidence="2" type="ORF">EDD71_12645</name>
</gene>
<dbReference type="GO" id="GO:0005829">
    <property type="term" value="C:cytosol"/>
    <property type="evidence" value="ECO:0007669"/>
    <property type="project" value="TreeGrafter"/>
</dbReference>
<dbReference type="Proteomes" id="UP000295325">
    <property type="component" value="Unassembled WGS sequence"/>
</dbReference>
<feature type="domain" description="CheW-like" evidence="1">
    <location>
        <begin position="1"/>
        <end position="130"/>
    </location>
</feature>
<dbReference type="PANTHER" id="PTHR22617">
    <property type="entry name" value="CHEMOTAXIS SENSOR HISTIDINE KINASE-RELATED"/>
    <property type="match status" value="1"/>
</dbReference>
<proteinExistence type="predicted"/>
<dbReference type="SMART" id="SM00260">
    <property type="entry name" value="CheW"/>
    <property type="match status" value="1"/>
</dbReference>
<dbReference type="AlphaFoldDB" id="A0A4R7KA18"/>
<dbReference type="Gene3D" id="2.30.30.40">
    <property type="entry name" value="SH3 Domains"/>
    <property type="match status" value="1"/>
</dbReference>
<dbReference type="EMBL" id="SOAZ01000026">
    <property type="protein sequence ID" value="TDT50628.1"/>
    <property type="molecule type" value="Genomic_DNA"/>
</dbReference>
<dbReference type="InterPro" id="IPR002545">
    <property type="entry name" value="CheW-lke_dom"/>
</dbReference>
<organism evidence="2 3">
    <name type="scientific">Fonticella tunisiensis</name>
    <dbReference type="NCBI Taxonomy" id="1096341"/>
    <lineage>
        <taxon>Bacteria</taxon>
        <taxon>Bacillati</taxon>
        <taxon>Bacillota</taxon>
        <taxon>Clostridia</taxon>
        <taxon>Eubacteriales</taxon>
        <taxon>Clostridiaceae</taxon>
        <taxon>Fonticella</taxon>
    </lineage>
</organism>
<accession>A0A4R7KA18</accession>
<protein>
    <submittedName>
        <fullName evidence="2">Purine-binding chemotaxis protein CheW</fullName>
    </submittedName>
</protein>